<dbReference type="InterPro" id="IPR019931">
    <property type="entry name" value="LPXTG_anchor"/>
</dbReference>
<keyword evidence="4" id="KW-0572">Peptidoglycan-anchor</keyword>
<evidence type="ECO:0000256" key="7">
    <source>
        <dbReference type="SAM" id="Phobius"/>
    </source>
</evidence>
<dbReference type="Proteomes" id="UP001602370">
    <property type="component" value="Unassembled WGS sequence"/>
</dbReference>
<evidence type="ECO:0000256" key="8">
    <source>
        <dbReference type="SAM" id="SignalP"/>
    </source>
</evidence>
<accession>A0ABW6XK95</accession>
<keyword evidence="2" id="KW-0964">Secreted</keyword>
<protein>
    <submittedName>
        <fullName evidence="10">Peptidase</fullName>
    </submittedName>
</protein>
<evidence type="ECO:0000256" key="1">
    <source>
        <dbReference type="ARBA" id="ARBA00022512"/>
    </source>
</evidence>
<keyword evidence="11" id="KW-1185">Reference proteome</keyword>
<dbReference type="RefSeq" id="WP_030318819.1">
    <property type="nucleotide sequence ID" value="NZ_JBIBDZ010000002.1"/>
</dbReference>
<keyword evidence="7" id="KW-0812">Transmembrane</keyword>
<reference evidence="10 11" key="1">
    <citation type="submission" date="2024-10" db="EMBL/GenBank/DDBJ databases">
        <title>The Natural Products Discovery Center: Release of the First 8490 Sequenced Strains for Exploring Actinobacteria Biosynthetic Diversity.</title>
        <authorList>
            <person name="Kalkreuter E."/>
            <person name="Kautsar S.A."/>
            <person name="Yang D."/>
            <person name="Bader C.D."/>
            <person name="Teijaro C.N."/>
            <person name="Fluegel L."/>
            <person name="Davis C.M."/>
            <person name="Simpson J.R."/>
            <person name="Lauterbach L."/>
            <person name="Steele A.D."/>
            <person name="Gui C."/>
            <person name="Meng S."/>
            <person name="Li G."/>
            <person name="Viehrig K."/>
            <person name="Ye F."/>
            <person name="Su P."/>
            <person name="Kiefer A.F."/>
            <person name="Nichols A."/>
            <person name="Cepeda A.J."/>
            <person name="Yan W."/>
            <person name="Fan B."/>
            <person name="Jiang Y."/>
            <person name="Adhikari A."/>
            <person name="Zheng C.-J."/>
            <person name="Schuster L."/>
            <person name="Cowan T.M."/>
            <person name="Smanski M.J."/>
            <person name="Chevrette M.G."/>
            <person name="De Carvalho L.P.S."/>
            <person name="Shen B."/>
        </authorList>
    </citation>
    <scope>NUCLEOTIDE SEQUENCE [LARGE SCALE GENOMIC DNA]</scope>
    <source>
        <strain evidence="10 11">NPDC012605</strain>
    </source>
</reference>
<evidence type="ECO:0000256" key="4">
    <source>
        <dbReference type="ARBA" id="ARBA00023088"/>
    </source>
</evidence>
<keyword evidence="1" id="KW-0134">Cell wall</keyword>
<dbReference type="EMBL" id="JBIBDZ010000002">
    <property type="protein sequence ID" value="MFF5917913.1"/>
    <property type="molecule type" value="Genomic_DNA"/>
</dbReference>
<evidence type="ECO:0000313" key="10">
    <source>
        <dbReference type="EMBL" id="MFF5917913.1"/>
    </source>
</evidence>
<feature type="region of interest" description="Disordered" evidence="6">
    <location>
        <begin position="366"/>
        <end position="412"/>
    </location>
</feature>
<evidence type="ECO:0000259" key="9">
    <source>
        <dbReference type="PROSITE" id="PS50847"/>
    </source>
</evidence>
<feature type="compositionally biased region" description="Low complexity" evidence="6">
    <location>
        <begin position="376"/>
        <end position="389"/>
    </location>
</feature>
<feature type="signal peptide" evidence="8">
    <location>
        <begin position="1"/>
        <end position="29"/>
    </location>
</feature>
<evidence type="ECO:0000256" key="6">
    <source>
        <dbReference type="SAM" id="MobiDB-lite"/>
    </source>
</evidence>
<feature type="compositionally biased region" description="Polar residues" evidence="6">
    <location>
        <begin position="391"/>
        <end position="406"/>
    </location>
</feature>
<evidence type="ECO:0000256" key="3">
    <source>
        <dbReference type="ARBA" id="ARBA00022729"/>
    </source>
</evidence>
<comment type="caution">
    <text evidence="10">The sequence shown here is derived from an EMBL/GenBank/DDBJ whole genome shotgun (WGS) entry which is preliminary data.</text>
</comment>
<gene>
    <name evidence="10" type="ORF">ACFY8C_06180</name>
</gene>
<dbReference type="PROSITE" id="PS50847">
    <property type="entry name" value="GRAM_POS_ANCHORING"/>
    <property type="match status" value="1"/>
</dbReference>
<evidence type="ECO:0000256" key="2">
    <source>
        <dbReference type="ARBA" id="ARBA00022525"/>
    </source>
</evidence>
<feature type="coiled-coil region" evidence="5">
    <location>
        <begin position="53"/>
        <end position="214"/>
    </location>
</feature>
<sequence>MKIRRILATAVAAAVTTPVVFLSAAPAFADTKPAPASTQKTTPGDEDPDFDEYEKLVAAVTKAEAKIAALDAERDGYEKKIAAKDVGEAVATELAEAKKALDAAKAAKTTADETLAKAEAALKKLLETPAEGETPPTEQQKADAEKAVADAKKAVEAADAAKAAAQVRFDAADEASDDAMVELFRQLSRIDKELKTAQEELAAAEKALEEFENGGLDDCKVDDAVKVALTGPKKVTVGTSAIFSLRITNTTDRVLDQVEAYADATPLLDGEGPEDENGFFKRYITVEWTGAGNPHWSPVTEDFDAVEVGAIAKGGHADVKLRLTLDAKTPVGPGVAFAVGAYENNDKTCGLGEEYAHANFDILAAKTDKPKPQPTPSETTATPTPAPTAGGNDNTTQQGGSSSTPVKGNLAATGANENLTQLGLAAAATVALGAGALVIARRRKAGANA</sequence>
<evidence type="ECO:0000313" key="11">
    <source>
        <dbReference type="Proteomes" id="UP001602370"/>
    </source>
</evidence>
<organism evidence="10 11">
    <name type="scientific">Streptomyces flavochromogenes</name>
    <dbReference type="NCBI Taxonomy" id="68199"/>
    <lineage>
        <taxon>Bacteria</taxon>
        <taxon>Bacillati</taxon>
        <taxon>Actinomycetota</taxon>
        <taxon>Actinomycetes</taxon>
        <taxon>Kitasatosporales</taxon>
        <taxon>Streptomycetaceae</taxon>
        <taxon>Streptomyces</taxon>
    </lineage>
</organism>
<feature type="chain" id="PRO_5046834455" evidence="8">
    <location>
        <begin position="30"/>
        <end position="449"/>
    </location>
</feature>
<evidence type="ECO:0000256" key="5">
    <source>
        <dbReference type="SAM" id="Coils"/>
    </source>
</evidence>
<keyword evidence="7" id="KW-1133">Transmembrane helix</keyword>
<keyword evidence="5" id="KW-0175">Coiled coil</keyword>
<keyword evidence="7" id="KW-0472">Membrane</keyword>
<feature type="transmembrane region" description="Helical" evidence="7">
    <location>
        <begin position="422"/>
        <end position="440"/>
    </location>
</feature>
<proteinExistence type="predicted"/>
<keyword evidence="3 8" id="KW-0732">Signal</keyword>
<name>A0ABW6XK95_9ACTN</name>
<feature type="domain" description="Gram-positive cocci surface proteins LPxTG" evidence="9">
    <location>
        <begin position="410"/>
        <end position="449"/>
    </location>
</feature>